<evidence type="ECO:0000256" key="1">
    <source>
        <dbReference type="SAM" id="MobiDB-lite"/>
    </source>
</evidence>
<feature type="compositionally biased region" description="Polar residues" evidence="1">
    <location>
        <begin position="238"/>
        <end position="254"/>
    </location>
</feature>
<feature type="compositionally biased region" description="Polar residues" evidence="1">
    <location>
        <begin position="173"/>
        <end position="190"/>
    </location>
</feature>
<dbReference type="AlphaFoldDB" id="A0A3E2GUJ9"/>
<reference evidence="2 3" key="1">
    <citation type="submission" date="2018-05" db="EMBL/GenBank/DDBJ databases">
        <title>Draft genome sequence of Scytalidium lignicola DSM 105466, a ubiquitous saprotrophic fungus.</title>
        <authorList>
            <person name="Buettner E."/>
            <person name="Gebauer A.M."/>
            <person name="Hofrichter M."/>
            <person name="Liers C."/>
            <person name="Kellner H."/>
        </authorList>
    </citation>
    <scope>NUCLEOTIDE SEQUENCE [LARGE SCALE GENOMIC DNA]</scope>
    <source>
        <strain evidence="2 3">DSM 105466</strain>
    </source>
</reference>
<feature type="compositionally biased region" description="Polar residues" evidence="1">
    <location>
        <begin position="369"/>
        <end position="385"/>
    </location>
</feature>
<dbReference type="OMA" id="RRFQLKF"/>
<gene>
    <name evidence="2" type="ORF">B7463_g11631</name>
</gene>
<feature type="compositionally biased region" description="Polar residues" evidence="1">
    <location>
        <begin position="145"/>
        <end position="163"/>
    </location>
</feature>
<sequence length="550" mass="59578">MSSSQGAQSQGSILASIPFAKFSHTSNPPEAVKFTWNHVGRSDLDFIIHSSRIALDDGTYENRRVMKITAGADILVRRVQLKFRNDADFADALNLMKSLGFHITQSPPIKSTVVRSSLTDVVDSSSANFSATQQSALQSKTNGINRWTTHSSNAPTQSSTLSQLAVPERPYSVDSSMLGRSSLPSIGTSRPSEHLTRPSTANSHSLGRTHSLSYTESLHSSHTDCVSQPKIATDHQPPHSQSQHLLAQTSNQVSIPPHSLDEASVFTNAIDSAYSRSTSIRNGDIPVELSSHTLSSASCEPSRSASTPAYSTDINSLNIPPKRALPFARPHTAAPMIVCELGQNPVNGIQTRSGSNIQEEEISPLAAKTLTSMPPSASSGLQSKEMTTRKRNNTSSNGRQPAAKRSKMSSQGTQTQTLSGRDHTTGMGRATGNEVADNGTGRCSEVTPILSDYLQHLLAFLTQDKTPSPPKEIWEIPGYADADEEARETILNDFICANLENTDFRKLCEDTELAWRRVGLVSFICRRWISLTLEDMSQMTSAVGANNLSS</sequence>
<evidence type="ECO:0000313" key="2">
    <source>
        <dbReference type="EMBL" id="RFU24707.1"/>
    </source>
</evidence>
<keyword evidence="3" id="KW-1185">Reference proteome</keyword>
<dbReference type="OrthoDB" id="5360255at2759"/>
<comment type="caution">
    <text evidence="2">The sequence shown here is derived from an EMBL/GenBank/DDBJ whole genome shotgun (WGS) entry which is preliminary data.</text>
</comment>
<feature type="compositionally biased region" description="Polar residues" evidence="1">
    <location>
        <begin position="197"/>
        <end position="226"/>
    </location>
</feature>
<dbReference type="Proteomes" id="UP000258309">
    <property type="component" value="Unassembled WGS sequence"/>
</dbReference>
<accession>A0A3E2GUJ9</accession>
<feature type="compositionally biased region" description="Polar residues" evidence="1">
    <location>
        <begin position="408"/>
        <end position="419"/>
    </location>
</feature>
<feature type="non-terminal residue" evidence="2">
    <location>
        <position position="550"/>
    </location>
</feature>
<feature type="region of interest" description="Disordered" evidence="1">
    <location>
        <begin position="145"/>
        <end position="258"/>
    </location>
</feature>
<protein>
    <submittedName>
        <fullName evidence="2">Uncharacterized protein</fullName>
    </submittedName>
</protein>
<proteinExistence type="predicted"/>
<evidence type="ECO:0000313" key="3">
    <source>
        <dbReference type="Proteomes" id="UP000258309"/>
    </source>
</evidence>
<name>A0A3E2GUJ9_SCYLI</name>
<dbReference type="EMBL" id="NCSJ02000411">
    <property type="protein sequence ID" value="RFU24707.1"/>
    <property type="molecule type" value="Genomic_DNA"/>
</dbReference>
<feature type="region of interest" description="Disordered" evidence="1">
    <location>
        <begin position="367"/>
        <end position="442"/>
    </location>
</feature>
<feature type="non-terminal residue" evidence="2">
    <location>
        <position position="1"/>
    </location>
</feature>
<organism evidence="2 3">
    <name type="scientific">Scytalidium lignicola</name>
    <name type="common">Hyphomycete</name>
    <dbReference type="NCBI Taxonomy" id="5539"/>
    <lineage>
        <taxon>Eukaryota</taxon>
        <taxon>Fungi</taxon>
        <taxon>Dikarya</taxon>
        <taxon>Ascomycota</taxon>
        <taxon>Pezizomycotina</taxon>
        <taxon>Leotiomycetes</taxon>
        <taxon>Leotiomycetes incertae sedis</taxon>
        <taxon>Scytalidium</taxon>
    </lineage>
</organism>